<dbReference type="AlphaFoldDB" id="A0A0F9VMD9"/>
<sequence length="78" mass="9171">MDIFETIQKERQRQEDKWGQQNHDNYRWLAILTEEVGELSQSILHDEFGGRAAGMTRTELIHVAAVAVQWLECMLRNE</sequence>
<organism evidence="1">
    <name type="scientific">marine sediment metagenome</name>
    <dbReference type="NCBI Taxonomy" id="412755"/>
    <lineage>
        <taxon>unclassified sequences</taxon>
        <taxon>metagenomes</taxon>
        <taxon>ecological metagenomes</taxon>
    </lineage>
</organism>
<dbReference type="SUPFAM" id="SSF101386">
    <property type="entry name" value="all-alpha NTP pyrophosphatases"/>
    <property type="match status" value="1"/>
</dbReference>
<name>A0A0F9VMD9_9ZZZZ</name>
<dbReference type="EMBL" id="LAZR01000486">
    <property type="protein sequence ID" value="KKN66943.1"/>
    <property type="molecule type" value="Genomic_DNA"/>
</dbReference>
<evidence type="ECO:0008006" key="2">
    <source>
        <dbReference type="Google" id="ProtNLM"/>
    </source>
</evidence>
<comment type="caution">
    <text evidence="1">The sequence shown here is derived from an EMBL/GenBank/DDBJ whole genome shotgun (WGS) entry which is preliminary data.</text>
</comment>
<reference evidence="1" key="1">
    <citation type="journal article" date="2015" name="Nature">
        <title>Complex archaea that bridge the gap between prokaryotes and eukaryotes.</title>
        <authorList>
            <person name="Spang A."/>
            <person name="Saw J.H."/>
            <person name="Jorgensen S.L."/>
            <person name="Zaremba-Niedzwiedzka K."/>
            <person name="Martijn J."/>
            <person name="Lind A.E."/>
            <person name="van Eijk R."/>
            <person name="Schleper C."/>
            <person name="Guy L."/>
            <person name="Ettema T.J."/>
        </authorList>
    </citation>
    <scope>NUCLEOTIDE SEQUENCE</scope>
</reference>
<protein>
    <recommendedName>
        <fullName evidence="2">NTP pyrophosphohydrolase MazG putative catalytic core domain-containing protein</fullName>
    </recommendedName>
</protein>
<accession>A0A0F9VMD9</accession>
<dbReference type="Gene3D" id="1.10.287.1080">
    <property type="entry name" value="MazG-like"/>
    <property type="match status" value="1"/>
</dbReference>
<gene>
    <name evidence="1" type="ORF">LCGC14_0466230</name>
</gene>
<proteinExistence type="predicted"/>
<evidence type="ECO:0000313" key="1">
    <source>
        <dbReference type="EMBL" id="KKN66943.1"/>
    </source>
</evidence>